<dbReference type="PROSITE" id="PS51910">
    <property type="entry name" value="GH18_2"/>
    <property type="match status" value="1"/>
</dbReference>
<evidence type="ECO:0000256" key="2">
    <source>
        <dbReference type="ARBA" id="ARBA00040976"/>
    </source>
</evidence>
<dbReference type="GO" id="GO:0012505">
    <property type="term" value="C:endomembrane system"/>
    <property type="evidence" value="ECO:0007669"/>
    <property type="project" value="TreeGrafter"/>
</dbReference>
<comment type="caution">
    <text evidence="4">The sequence shown here is derived from an EMBL/GenBank/DDBJ whole genome shotgun (WGS) entry which is preliminary data.</text>
</comment>
<evidence type="ECO:0000259" key="3">
    <source>
        <dbReference type="PROSITE" id="PS51910"/>
    </source>
</evidence>
<evidence type="ECO:0000313" key="5">
    <source>
        <dbReference type="Proteomes" id="UP001438707"/>
    </source>
</evidence>
<dbReference type="Proteomes" id="UP001438707">
    <property type="component" value="Unassembled WGS sequence"/>
</dbReference>
<evidence type="ECO:0000313" key="4">
    <source>
        <dbReference type="EMBL" id="KAK9833686.1"/>
    </source>
</evidence>
<dbReference type="InterPro" id="IPR029070">
    <property type="entry name" value="Chitinase_insertion_sf"/>
</dbReference>
<comment type="similarity">
    <text evidence="1">Belongs to the glycosyl hydrolase 18 family.</text>
</comment>
<dbReference type="GO" id="GO:0005975">
    <property type="term" value="P:carbohydrate metabolic process"/>
    <property type="evidence" value="ECO:0007669"/>
    <property type="project" value="InterPro"/>
</dbReference>
<evidence type="ECO:0000256" key="1">
    <source>
        <dbReference type="ARBA" id="ARBA00009336"/>
    </source>
</evidence>
<sequence length="382" mass="42878">MVAVLYPQIVWAGPIESDIWGRIWNQGLLSPTLAKQRLLEESRNYFQNTSTSNFKGPVLGFVTPWNGAGYDMARLFRHKFTYVTPCWYQLRRSRPDRRFVLAGQHDVDQSWMQDLRVPMHQGAVVPKIVPRVVFELGPQDTMDMLKSASRIALKIVRECSQQGFDGVVVEAWAGWQASGLLTGPHHDQALAFMLGLSDALHEAGLLLLMAVQPATSVKGAGHKPTLRATDWDALKSRVDAVTIMTYDAPSWGPTEFNAPLDWFQSNIEALAPKTELAGCNAFAHKALLGLNFYGWDYSAGQPPEAILGSRFREFLQLDTADLRWDAAVAEHVLTYPHKGEMHRTFYPSLKSMHERLQTAATSETGISIWELGQGLEYFFDLL</sequence>
<proteinExistence type="inferred from homology"/>
<dbReference type="Pfam" id="PF00704">
    <property type="entry name" value="Glyco_hydro_18"/>
    <property type="match status" value="1"/>
</dbReference>
<dbReference type="Gene3D" id="3.10.50.10">
    <property type="match status" value="1"/>
</dbReference>
<dbReference type="PANTHER" id="PTHR46066:SF2">
    <property type="entry name" value="CHITINASE DOMAIN-CONTAINING PROTEIN 1"/>
    <property type="match status" value="1"/>
</dbReference>
<dbReference type="GO" id="GO:0070492">
    <property type="term" value="F:oligosaccharide binding"/>
    <property type="evidence" value="ECO:0007669"/>
    <property type="project" value="TreeGrafter"/>
</dbReference>
<dbReference type="AlphaFoldDB" id="A0AAW1RIQ6"/>
<dbReference type="GO" id="GO:0008061">
    <property type="term" value="F:chitin binding"/>
    <property type="evidence" value="ECO:0007669"/>
    <property type="project" value="InterPro"/>
</dbReference>
<reference evidence="4 5" key="1">
    <citation type="journal article" date="2024" name="Nat. Commun.">
        <title>Phylogenomics reveals the evolutionary origins of lichenization in chlorophyte algae.</title>
        <authorList>
            <person name="Puginier C."/>
            <person name="Libourel C."/>
            <person name="Otte J."/>
            <person name="Skaloud P."/>
            <person name="Haon M."/>
            <person name="Grisel S."/>
            <person name="Petersen M."/>
            <person name="Berrin J.G."/>
            <person name="Delaux P.M."/>
            <person name="Dal Grande F."/>
            <person name="Keller J."/>
        </authorList>
    </citation>
    <scope>NUCLEOTIDE SEQUENCE [LARGE SCALE GENOMIC DNA]</scope>
    <source>
        <strain evidence="4 5">SAG 2145</strain>
    </source>
</reference>
<dbReference type="InterPro" id="IPR001223">
    <property type="entry name" value="Glyco_hydro18_cat"/>
</dbReference>
<protein>
    <recommendedName>
        <fullName evidence="2">Chitinase domain-containing protein 1</fullName>
    </recommendedName>
</protein>
<dbReference type="InterPro" id="IPR011583">
    <property type="entry name" value="Chitinase_II/V-like_cat"/>
</dbReference>
<dbReference type="EMBL" id="JALJOS010000010">
    <property type="protein sequence ID" value="KAK9833686.1"/>
    <property type="molecule type" value="Genomic_DNA"/>
</dbReference>
<feature type="domain" description="GH18" evidence="3">
    <location>
        <begin position="56"/>
        <end position="382"/>
    </location>
</feature>
<dbReference type="InterPro" id="IPR017853">
    <property type="entry name" value="GH"/>
</dbReference>
<dbReference type="PANTHER" id="PTHR46066">
    <property type="entry name" value="CHITINASE DOMAIN-CONTAINING PROTEIN 1 FAMILY MEMBER"/>
    <property type="match status" value="1"/>
</dbReference>
<name>A0AAW1RIQ6_9CHLO</name>
<gene>
    <name evidence="4" type="ORF">WJX74_002741</name>
</gene>
<organism evidence="4 5">
    <name type="scientific">Apatococcus lobatus</name>
    <dbReference type="NCBI Taxonomy" id="904363"/>
    <lineage>
        <taxon>Eukaryota</taxon>
        <taxon>Viridiplantae</taxon>
        <taxon>Chlorophyta</taxon>
        <taxon>core chlorophytes</taxon>
        <taxon>Trebouxiophyceae</taxon>
        <taxon>Chlorellales</taxon>
        <taxon>Chlorellaceae</taxon>
        <taxon>Apatococcus</taxon>
    </lineage>
</organism>
<dbReference type="SMART" id="SM00636">
    <property type="entry name" value="Glyco_18"/>
    <property type="match status" value="1"/>
</dbReference>
<keyword evidence="5" id="KW-1185">Reference proteome</keyword>
<accession>A0AAW1RIQ6</accession>
<dbReference type="SUPFAM" id="SSF51445">
    <property type="entry name" value="(Trans)glycosidases"/>
    <property type="match status" value="1"/>
</dbReference>
<dbReference type="Gene3D" id="3.20.20.80">
    <property type="entry name" value="Glycosidases"/>
    <property type="match status" value="1"/>
</dbReference>